<sequence>MKYRRFRSTLLVTYVFLAGCAQSFQDMDRASAPASDTQLSDAATVPMESVKRVPGNSIAGLPDNGVLLEYAAAPVRGGDGAYTLHPVQLSEAHAFAAMHGDELVVPAPNGDRIRLRYERHEEQQDGNWTWVGRAADGDLSQEAVITFGPDAVFGSIPQATGMPLQIATRDGRTYLMEGDPNRFKPAVPEGNDGLLPPPIDADAEDGMMVEQMVGQVMDAVSAESDTSAGSAYDAAPAAVVPPMAAAAAAAATPQNTIDLLIGYTTGFRTAQGSESVARTRLSYLVAVANQALVNSKVNATMRMVASIEVNYPDGTSNNMALDDLTGRGQGSNGPVAGLAALHSARDRYGADLVSLVRHYDRSVHGGCGVAWLLGGGGSEITQGSAGYGFSVVSDGSVQVGSTIYFCSDETLAHEVGHNLGLAHDVENAGGTGRYSYSYGYKANASQGNFYTVMAYGDSGQTGIRIFSNPDVKSCKGYACGVANQADNSRTLRQTVPAVSAFRNTMMSFSTGKSGDYNKDGRDDVLWRNFGSGANIIWLAADTNNRRATNGISSQEWRVVGVGDFDRDGASDILWRNFATGANIVWPAGNYASRKSLSSIADSNWKVVGVGDFDGDGRDDILWRNFATGSNIVWPSGSYAARKSLTRISNLNWMVVGVGDFNGDGRDDVIWRNASTGANTIWLSGNYAMQQPQKRISSLDWKIVGVGDFNGDGRDDVLWRNTASGANTIWLSGNYDTQMAMSKIANQNWRVVSVGDYNGDGLADIFWRNTASGSNNVWYSGNYGLSQTVGKVASQAWEVMP</sequence>
<name>A0ABT3JTM4_9XANT</name>
<dbReference type="InterPro" id="IPR013517">
    <property type="entry name" value="FG-GAP"/>
</dbReference>
<dbReference type="RefSeq" id="WP_265126464.1">
    <property type="nucleotide sequence ID" value="NZ_JAPCHY010000002.1"/>
</dbReference>
<dbReference type="EMBL" id="JAPCHY010000002">
    <property type="protein sequence ID" value="MCW4471515.1"/>
    <property type="molecule type" value="Genomic_DNA"/>
</dbReference>
<keyword evidence="1 2" id="KW-0732">Signal</keyword>
<accession>A0ABT3JTM4</accession>
<evidence type="ECO:0000256" key="2">
    <source>
        <dbReference type="SAM" id="SignalP"/>
    </source>
</evidence>
<dbReference type="PANTHER" id="PTHR46580">
    <property type="entry name" value="SENSOR KINASE-RELATED"/>
    <property type="match status" value="1"/>
</dbReference>
<feature type="chain" id="PRO_5045173020" evidence="2">
    <location>
        <begin position="24"/>
        <end position="800"/>
    </location>
</feature>
<comment type="caution">
    <text evidence="3">The sequence shown here is derived from an EMBL/GenBank/DDBJ whole genome shotgun (WGS) entry which is preliminary data.</text>
</comment>
<dbReference type="InterPro" id="IPR028994">
    <property type="entry name" value="Integrin_alpha_N"/>
</dbReference>
<protein>
    <submittedName>
        <fullName evidence="3">FG-GAP-like repeat-containing protein</fullName>
    </submittedName>
</protein>
<dbReference type="Pfam" id="PF01839">
    <property type="entry name" value="FG-GAP"/>
    <property type="match status" value="1"/>
</dbReference>
<dbReference type="Pfam" id="PF13583">
    <property type="entry name" value="Reprolysin_4"/>
    <property type="match status" value="1"/>
</dbReference>
<evidence type="ECO:0000313" key="3">
    <source>
        <dbReference type="EMBL" id="MCW4471515.1"/>
    </source>
</evidence>
<evidence type="ECO:0000256" key="1">
    <source>
        <dbReference type="ARBA" id="ARBA00022729"/>
    </source>
</evidence>
<dbReference type="Gene3D" id="2.130.10.130">
    <property type="entry name" value="Integrin alpha, N-terminal"/>
    <property type="match status" value="1"/>
</dbReference>
<gene>
    <name evidence="3" type="ORF">OK345_03225</name>
</gene>
<dbReference type="SUPFAM" id="SSF69318">
    <property type="entry name" value="Integrin alpha N-terminal domain"/>
    <property type="match status" value="1"/>
</dbReference>
<dbReference type="SUPFAM" id="SSF55486">
    <property type="entry name" value="Metalloproteases ('zincins'), catalytic domain"/>
    <property type="match status" value="1"/>
</dbReference>
<dbReference type="PROSITE" id="PS51257">
    <property type="entry name" value="PROKAR_LIPOPROTEIN"/>
    <property type="match status" value="1"/>
</dbReference>
<feature type="signal peptide" evidence="2">
    <location>
        <begin position="1"/>
        <end position="23"/>
    </location>
</feature>
<dbReference type="PANTHER" id="PTHR46580:SF2">
    <property type="entry name" value="MAM DOMAIN-CONTAINING PROTEIN"/>
    <property type="match status" value="1"/>
</dbReference>
<dbReference type="Pfam" id="PF13517">
    <property type="entry name" value="FG-GAP_3"/>
    <property type="match status" value="2"/>
</dbReference>
<dbReference type="Gene3D" id="3.40.390.10">
    <property type="entry name" value="Collagenase (Catalytic Domain)"/>
    <property type="match status" value="1"/>
</dbReference>
<reference evidence="3 4" key="1">
    <citation type="submission" date="2022-10" db="EMBL/GenBank/DDBJ databases">
        <title>Xanthomonas sp. H13-6.</title>
        <authorList>
            <person name="Liu X."/>
            <person name="Deng Z."/>
            <person name="Jiang Y."/>
            <person name="Yu T."/>
            <person name="Ai J."/>
        </authorList>
    </citation>
    <scope>NUCLEOTIDE SEQUENCE [LARGE SCALE GENOMIC DNA]</scope>
    <source>
        <strain evidence="3 4">H13-6</strain>
    </source>
</reference>
<evidence type="ECO:0000313" key="4">
    <source>
        <dbReference type="Proteomes" id="UP001209922"/>
    </source>
</evidence>
<dbReference type="Proteomes" id="UP001209922">
    <property type="component" value="Unassembled WGS sequence"/>
</dbReference>
<proteinExistence type="predicted"/>
<dbReference type="InterPro" id="IPR024079">
    <property type="entry name" value="MetalloPept_cat_dom_sf"/>
</dbReference>
<keyword evidence="4" id="KW-1185">Reference proteome</keyword>
<organism evidence="3 4">
    <name type="scientific">Xanthomonas chitinilytica</name>
    <dbReference type="NCBI Taxonomy" id="2989819"/>
    <lineage>
        <taxon>Bacteria</taxon>
        <taxon>Pseudomonadati</taxon>
        <taxon>Pseudomonadota</taxon>
        <taxon>Gammaproteobacteria</taxon>
        <taxon>Lysobacterales</taxon>
        <taxon>Lysobacteraceae</taxon>
        <taxon>Xanthomonas</taxon>
    </lineage>
</organism>